<dbReference type="Proteomes" id="UP000605099">
    <property type="component" value="Unassembled WGS sequence"/>
</dbReference>
<keyword evidence="4" id="KW-0472">Membrane</keyword>
<keyword evidence="3" id="KW-1133">Transmembrane helix</keyword>
<organism evidence="7 8">
    <name type="scientific">Novosphingobium indicum</name>
    <dbReference type="NCBI Taxonomy" id="462949"/>
    <lineage>
        <taxon>Bacteria</taxon>
        <taxon>Pseudomonadati</taxon>
        <taxon>Pseudomonadota</taxon>
        <taxon>Alphaproteobacteria</taxon>
        <taxon>Sphingomonadales</taxon>
        <taxon>Sphingomonadaceae</taxon>
        <taxon>Novosphingobium</taxon>
    </lineage>
</organism>
<feature type="region of interest" description="Disordered" evidence="5">
    <location>
        <begin position="1"/>
        <end position="38"/>
    </location>
</feature>
<dbReference type="InterPro" id="IPR006260">
    <property type="entry name" value="TonB/TolA_C"/>
</dbReference>
<keyword evidence="2" id="KW-0812">Transmembrane</keyword>
<dbReference type="InterPro" id="IPR037682">
    <property type="entry name" value="TonB_C"/>
</dbReference>
<evidence type="ECO:0000256" key="5">
    <source>
        <dbReference type="SAM" id="MobiDB-lite"/>
    </source>
</evidence>
<evidence type="ECO:0000256" key="1">
    <source>
        <dbReference type="ARBA" id="ARBA00004167"/>
    </source>
</evidence>
<dbReference type="EMBL" id="BMLK01000093">
    <property type="protein sequence ID" value="GGN63408.1"/>
    <property type="molecule type" value="Genomic_DNA"/>
</dbReference>
<evidence type="ECO:0000313" key="7">
    <source>
        <dbReference type="EMBL" id="GGN63408.1"/>
    </source>
</evidence>
<gene>
    <name evidence="7" type="ORF">GCM10011349_47910</name>
</gene>
<comment type="caution">
    <text evidence="7">The sequence shown here is derived from an EMBL/GenBank/DDBJ whole genome shotgun (WGS) entry which is preliminary data.</text>
</comment>
<feature type="compositionally biased region" description="Basic and acidic residues" evidence="5">
    <location>
        <begin position="1"/>
        <end position="17"/>
    </location>
</feature>
<dbReference type="Gene3D" id="3.30.1150.10">
    <property type="match status" value="1"/>
</dbReference>
<dbReference type="PROSITE" id="PS52015">
    <property type="entry name" value="TONB_CTD"/>
    <property type="match status" value="1"/>
</dbReference>
<protein>
    <recommendedName>
        <fullName evidence="6">TonB C-terminal domain-containing protein</fullName>
    </recommendedName>
</protein>
<keyword evidence="8" id="KW-1185">Reference proteome</keyword>
<feature type="region of interest" description="Disordered" evidence="5">
    <location>
        <begin position="107"/>
        <end position="130"/>
    </location>
</feature>
<accession>A0ABQ2K154</accession>
<name>A0ABQ2K154_9SPHN</name>
<evidence type="ECO:0000313" key="8">
    <source>
        <dbReference type="Proteomes" id="UP000605099"/>
    </source>
</evidence>
<dbReference type="NCBIfam" id="TIGR01352">
    <property type="entry name" value="tonB_Cterm"/>
    <property type="match status" value="1"/>
</dbReference>
<proteinExistence type="predicted"/>
<evidence type="ECO:0000256" key="2">
    <source>
        <dbReference type="ARBA" id="ARBA00022692"/>
    </source>
</evidence>
<evidence type="ECO:0000256" key="3">
    <source>
        <dbReference type="ARBA" id="ARBA00022989"/>
    </source>
</evidence>
<evidence type="ECO:0000259" key="6">
    <source>
        <dbReference type="PROSITE" id="PS52015"/>
    </source>
</evidence>
<comment type="subcellular location">
    <subcellularLocation>
        <location evidence="1">Membrane</location>
        <topology evidence="1">Single-pass membrane protein</topology>
    </subcellularLocation>
</comment>
<feature type="domain" description="TonB C-terminal" evidence="6">
    <location>
        <begin position="36"/>
        <end position="130"/>
    </location>
</feature>
<dbReference type="SUPFAM" id="SSF74653">
    <property type="entry name" value="TolA/TonB C-terminal domain"/>
    <property type="match status" value="1"/>
</dbReference>
<dbReference type="Pfam" id="PF03544">
    <property type="entry name" value="TonB_C"/>
    <property type="match status" value="1"/>
</dbReference>
<evidence type="ECO:0000256" key="4">
    <source>
        <dbReference type="ARBA" id="ARBA00023136"/>
    </source>
</evidence>
<sequence>MGEVKRALAADQREQQRRQQRWGDLPKDPFAKAAHGPILHEGGAARILANYPTRAAREQRGGKVEFSARVTPEGRATDCRVTQSSGQPDLDEAACAGVERYLRFDPATNNNGEPIESEYSSSVNYNTKTL</sequence>
<reference evidence="8" key="1">
    <citation type="journal article" date="2019" name="Int. J. Syst. Evol. Microbiol.">
        <title>The Global Catalogue of Microorganisms (GCM) 10K type strain sequencing project: providing services to taxonomists for standard genome sequencing and annotation.</title>
        <authorList>
            <consortium name="The Broad Institute Genomics Platform"/>
            <consortium name="The Broad Institute Genome Sequencing Center for Infectious Disease"/>
            <person name="Wu L."/>
            <person name="Ma J."/>
        </authorList>
    </citation>
    <scope>NUCLEOTIDE SEQUENCE [LARGE SCALE GENOMIC DNA]</scope>
    <source>
        <strain evidence="8">CGMCC 1.6784</strain>
    </source>
</reference>